<feature type="transmembrane region" description="Helical" evidence="5">
    <location>
        <begin position="657"/>
        <end position="680"/>
    </location>
</feature>
<dbReference type="InterPro" id="IPR049452">
    <property type="entry name" value="Anoctamin_TM"/>
</dbReference>
<organism evidence="7 8">
    <name type="scientific">Aphanomyces euteiches</name>
    <dbReference type="NCBI Taxonomy" id="100861"/>
    <lineage>
        <taxon>Eukaryota</taxon>
        <taxon>Sar</taxon>
        <taxon>Stramenopiles</taxon>
        <taxon>Oomycota</taxon>
        <taxon>Saprolegniomycetes</taxon>
        <taxon>Saprolegniales</taxon>
        <taxon>Verrucalvaceae</taxon>
        <taxon>Aphanomyces</taxon>
    </lineage>
</organism>
<dbReference type="EMBL" id="VJMJ01000009">
    <property type="protein sequence ID" value="KAF0744438.1"/>
    <property type="molecule type" value="Genomic_DNA"/>
</dbReference>
<proteinExistence type="predicted"/>
<evidence type="ECO:0000256" key="1">
    <source>
        <dbReference type="ARBA" id="ARBA00004141"/>
    </source>
</evidence>
<name>A0A6G0XVF3_9STRA</name>
<accession>A0A6G0XVF3</accession>
<reference evidence="7 8" key="1">
    <citation type="submission" date="2019-07" db="EMBL/GenBank/DDBJ databases">
        <title>Genomics analysis of Aphanomyces spp. identifies a new class of oomycete effector associated with host adaptation.</title>
        <authorList>
            <person name="Gaulin E."/>
        </authorList>
    </citation>
    <scope>NUCLEOTIDE SEQUENCE [LARGE SCALE GENOMIC DNA]</scope>
    <source>
        <strain evidence="7 8">ATCC 201684</strain>
    </source>
</reference>
<dbReference type="PANTHER" id="PTHR12308">
    <property type="entry name" value="ANOCTAMIN"/>
    <property type="match status" value="1"/>
</dbReference>
<dbReference type="GO" id="GO:0016020">
    <property type="term" value="C:membrane"/>
    <property type="evidence" value="ECO:0007669"/>
    <property type="project" value="UniProtKB-SubCell"/>
</dbReference>
<keyword evidence="4 5" id="KW-0472">Membrane</keyword>
<dbReference type="Pfam" id="PF04547">
    <property type="entry name" value="Anoctamin"/>
    <property type="match status" value="1"/>
</dbReference>
<keyword evidence="8" id="KW-1185">Reference proteome</keyword>
<protein>
    <recommendedName>
        <fullName evidence="6">Anoctamin transmembrane domain-containing protein</fullName>
    </recommendedName>
</protein>
<evidence type="ECO:0000256" key="5">
    <source>
        <dbReference type="SAM" id="Phobius"/>
    </source>
</evidence>
<sequence>MERRRSSRLSRALEDVNDLEAAALPGRLSTETNDEHVVSFDDISISMSSSVPTSANRRPRMSPLRKDSLLREAATTKSLGSIVASTDNAASCIGSLSKSESDFDFAILLKPHRGDEIAAGDDNSMRRHTAPLGRHDKAFYKKYPHQAKLELLRRLHRAGLETKAIRSLDAKQTLVQVKAPQAVLEYGADKMKLKKQRRGDFLWVDYSHAIRETLVDYDAATDAVRFLDKEKQTIVHRLIVMEAALDEHSDLNGIVEQMLPLHKANLNLLRRSWVCYWRRPVVASRWTHGLRCLFRLVWHGLDQPLDDVAQYFGEKVAFYFAWVQMYTKWLLLPTLAGIYLFVLQVQSQSLDQPLAPVYALFMAVWASVFLVAWKRRANSLAYRWGVLGYEDDDEDIRADYRDATSKFLPRGCTRWLKYAVTFVVVVVFMAAILGVMYFAFTTRDRLQQESLAVQSNLTAQWHDLTLANLASIRDGLSIGFWFYLLLMPMLYGLCIPVFDMAFSSIATKLTKWENHKTESAYQSALILKVFPFRCVHVFASLYYYAFTAGDNLLQVAIQLATFMLSGQMWNNVVKTGIPLFRQRYQLRQRRLATAKLLKESPIFTVDSKGLVLKGNDSTAVAHHQCIRLEQASSMVWEECQLDTYDTFDDYTEMLIQFGYVSFFSIAFPLAPLLALINNVVSLRADAFKLCHTMQRPRALKASGIGIWFPVLQTMSVIAVITNCLHVAFTTTQIEHYLPGISPADKVWVVFFAEHATLFVQICIAYVVPSMAKDLRVKVRAEKAFAKQASANAAIAKQFPLDQDEVALHAEKAV</sequence>
<feature type="domain" description="Anoctamin transmembrane" evidence="6">
    <location>
        <begin position="309"/>
        <end position="779"/>
    </location>
</feature>
<feature type="transmembrane region" description="Helical" evidence="5">
    <location>
        <begin position="747"/>
        <end position="767"/>
    </location>
</feature>
<keyword evidence="2 5" id="KW-0812">Transmembrane</keyword>
<feature type="transmembrane region" description="Helical" evidence="5">
    <location>
        <begin position="701"/>
        <end position="727"/>
    </location>
</feature>
<dbReference type="VEuPathDB" id="FungiDB:AeMF1_021057"/>
<evidence type="ECO:0000256" key="2">
    <source>
        <dbReference type="ARBA" id="ARBA00022692"/>
    </source>
</evidence>
<feature type="transmembrane region" description="Helical" evidence="5">
    <location>
        <begin position="480"/>
        <end position="502"/>
    </location>
</feature>
<dbReference type="GO" id="GO:0005254">
    <property type="term" value="F:chloride channel activity"/>
    <property type="evidence" value="ECO:0007669"/>
    <property type="project" value="TreeGrafter"/>
</dbReference>
<evidence type="ECO:0000313" key="7">
    <source>
        <dbReference type="EMBL" id="KAF0744438.1"/>
    </source>
</evidence>
<feature type="transmembrane region" description="Helical" evidence="5">
    <location>
        <begin position="353"/>
        <end position="373"/>
    </location>
</feature>
<dbReference type="Proteomes" id="UP000481153">
    <property type="component" value="Unassembled WGS sequence"/>
</dbReference>
<gene>
    <name evidence="7" type="ORF">Ae201684_000917</name>
</gene>
<dbReference type="AlphaFoldDB" id="A0A6G0XVF3"/>
<comment type="subcellular location">
    <subcellularLocation>
        <location evidence="1">Membrane</location>
        <topology evidence="1">Multi-pass membrane protein</topology>
    </subcellularLocation>
</comment>
<dbReference type="PANTHER" id="PTHR12308:SF73">
    <property type="entry name" value="ANOCTAMIN"/>
    <property type="match status" value="1"/>
</dbReference>
<dbReference type="InterPro" id="IPR007632">
    <property type="entry name" value="Anoctamin"/>
</dbReference>
<comment type="caution">
    <text evidence="7">The sequence shown here is derived from an EMBL/GenBank/DDBJ whole genome shotgun (WGS) entry which is preliminary data.</text>
</comment>
<evidence type="ECO:0000313" key="8">
    <source>
        <dbReference type="Proteomes" id="UP000481153"/>
    </source>
</evidence>
<feature type="transmembrane region" description="Helical" evidence="5">
    <location>
        <begin position="415"/>
        <end position="440"/>
    </location>
</feature>
<evidence type="ECO:0000256" key="3">
    <source>
        <dbReference type="ARBA" id="ARBA00022989"/>
    </source>
</evidence>
<feature type="transmembrane region" description="Helical" evidence="5">
    <location>
        <begin position="523"/>
        <end position="545"/>
    </location>
</feature>
<keyword evidence="3 5" id="KW-1133">Transmembrane helix</keyword>
<evidence type="ECO:0000256" key="4">
    <source>
        <dbReference type="ARBA" id="ARBA00023136"/>
    </source>
</evidence>
<evidence type="ECO:0000259" key="6">
    <source>
        <dbReference type="Pfam" id="PF04547"/>
    </source>
</evidence>